<evidence type="ECO:0000313" key="9">
    <source>
        <dbReference type="Proteomes" id="UP000001997"/>
    </source>
</evidence>
<dbReference type="GeneID" id="5125885"/>
<comment type="similarity">
    <text evidence="4">Belongs to the SIMIBI class G3E GTPase family. ZNG1 subfamily.</text>
</comment>
<dbReference type="GO" id="GO:0000166">
    <property type="term" value="F:nucleotide binding"/>
    <property type="evidence" value="ECO:0007669"/>
    <property type="project" value="UniProtKB-KW"/>
</dbReference>
<dbReference type="Proteomes" id="UP000001997">
    <property type="component" value="Unassembled WGS sequence"/>
</dbReference>
<keyword evidence="9" id="KW-1185">Reference proteome</keyword>
<dbReference type="GO" id="GO:0016787">
    <property type="term" value="F:hydrolase activity"/>
    <property type="evidence" value="ECO:0007669"/>
    <property type="project" value="UniProtKB-KW"/>
</dbReference>
<name>A5DJ28_PICGU</name>
<dbReference type="VEuPathDB" id="FungiDB:PGUG_03279"/>
<dbReference type="PANTHER" id="PTHR43603">
    <property type="entry name" value="COBW DOMAIN-CONTAINING PROTEIN DDB_G0274527"/>
    <property type="match status" value="1"/>
</dbReference>
<organism evidence="8 9">
    <name type="scientific">Meyerozyma guilliermondii (strain ATCC 6260 / CBS 566 / DSM 6381 / JCM 1539 / NBRC 10279 / NRRL Y-324)</name>
    <name type="common">Yeast</name>
    <name type="synonym">Candida guilliermondii</name>
    <dbReference type="NCBI Taxonomy" id="294746"/>
    <lineage>
        <taxon>Eukaryota</taxon>
        <taxon>Fungi</taxon>
        <taxon>Dikarya</taxon>
        <taxon>Ascomycota</taxon>
        <taxon>Saccharomycotina</taxon>
        <taxon>Pichiomycetes</taxon>
        <taxon>Debaryomycetaceae</taxon>
        <taxon>Meyerozyma</taxon>
    </lineage>
</organism>
<dbReference type="InterPro" id="IPR036627">
    <property type="entry name" value="CobW-likC_sf"/>
</dbReference>
<feature type="region of interest" description="Disordered" evidence="6">
    <location>
        <begin position="322"/>
        <end position="376"/>
    </location>
</feature>
<dbReference type="KEGG" id="pgu:PGUG_03279"/>
<dbReference type="InterPro" id="IPR011629">
    <property type="entry name" value="CobW-like_C"/>
</dbReference>
<dbReference type="CDD" id="cd03112">
    <property type="entry name" value="CobW-like"/>
    <property type="match status" value="1"/>
</dbReference>
<dbReference type="Pfam" id="PF07683">
    <property type="entry name" value="CobW_C"/>
    <property type="match status" value="1"/>
</dbReference>
<reference evidence="8 9" key="1">
    <citation type="journal article" date="2009" name="Nature">
        <title>Evolution of pathogenicity and sexual reproduction in eight Candida genomes.</title>
        <authorList>
            <person name="Butler G."/>
            <person name="Rasmussen M.D."/>
            <person name="Lin M.F."/>
            <person name="Santos M.A."/>
            <person name="Sakthikumar S."/>
            <person name="Munro C.A."/>
            <person name="Rheinbay E."/>
            <person name="Grabherr M."/>
            <person name="Forche A."/>
            <person name="Reedy J.L."/>
            <person name="Agrafioti I."/>
            <person name="Arnaud M.B."/>
            <person name="Bates S."/>
            <person name="Brown A.J."/>
            <person name="Brunke S."/>
            <person name="Costanzo M.C."/>
            <person name="Fitzpatrick D.A."/>
            <person name="de Groot P.W."/>
            <person name="Harris D."/>
            <person name="Hoyer L.L."/>
            <person name="Hube B."/>
            <person name="Klis F.M."/>
            <person name="Kodira C."/>
            <person name="Lennard N."/>
            <person name="Logue M.E."/>
            <person name="Martin R."/>
            <person name="Neiman A.M."/>
            <person name="Nikolaou E."/>
            <person name="Quail M.A."/>
            <person name="Quinn J."/>
            <person name="Santos M.C."/>
            <person name="Schmitzberger F.F."/>
            <person name="Sherlock G."/>
            <person name="Shah P."/>
            <person name="Silverstein K.A."/>
            <person name="Skrzypek M.S."/>
            <person name="Soll D."/>
            <person name="Staggs R."/>
            <person name="Stansfield I."/>
            <person name="Stumpf M.P."/>
            <person name="Sudbery P.E."/>
            <person name="Srikantha T."/>
            <person name="Zeng Q."/>
            <person name="Berman J."/>
            <person name="Berriman M."/>
            <person name="Heitman J."/>
            <person name="Gow N.A."/>
            <person name="Lorenz M.C."/>
            <person name="Birren B.W."/>
            <person name="Kellis M."/>
            <person name="Cuomo C.A."/>
        </authorList>
    </citation>
    <scope>NUCLEOTIDE SEQUENCE [LARGE SCALE GENOMIC DNA]</scope>
    <source>
        <strain evidence="9">ATCC 6260 / CBS 566 / DSM 6381 / JCM 1539 / NBRC 10279 / NRRL Y-324</strain>
    </source>
</reference>
<proteinExistence type="inferred from homology"/>
<evidence type="ECO:0000259" key="7">
    <source>
        <dbReference type="SMART" id="SM00833"/>
    </source>
</evidence>
<dbReference type="OMA" id="WSQAGPN"/>
<evidence type="ECO:0000313" key="8">
    <source>
        <dbReference type="EMBL" id="EDK39181.1"/>
    </source>
</evidence>
<dbReference type="SUPFAM" id="SSF52540">
    <property type="entry name" value="P-loop containing nucleoside triphosphate hydrolases"/>
    <property type="match status" value="1"/>
</dbReference>
<dbReference type="STRING" id="294746.A5DJ28"/>
<evidence type="ECO:0000256" key="6">
    <source>
        <dbReference type="SAM" id="MobiDB-lite"/>
    </source>
</evidence>
<dbReference type="InterPro" id="IPR027417">
    <property type="entry name" value="P-loop_NTPase"/>
</dbReference>
<dbReference type="Pfam" id="PF02492">
    <property type="entry name" value="cobW"/>
    <property type="match status" value="2"/>
</dbReference>
<sequence>MTQFAPVPITLLSGFLGSGKTTLVEHILTSNHGLKVAVIINDVSKLNIDAELIKHHKVTNKKEELVQLQNGCICCTLRGDLLQELVTLGKSGEFQYILIESTGISEPMQVAETFTTEFSEALLAEDLSLTAEESKVIKDVIDIGGLKSITKLDTCVTVVDAVNFLSTFETTDFLADRWGNSGQQEDERTISDLMTDQVEFADVIILNKTSLVKSKKKRKILRVIKSLNPIARVIETDYCKVDIKAIVNTKRFDFEVASTSAGWLQSINEMQMRDNNGNKTLAPKPETEEYGISNFVYTSRRPFHPERLYKLIRDKFYVIEHTGENGENGGKGENDEDEEEEEEENGENDEDDEEEEEDEESEESEGPSEKEIVRNKKKSPFGPILRSKGFIWLATRHIMRGEWSSSGVMLTIRGGIPWFDVVKPDLPAEAEELIKKDMEGEFGDRRNEIVFIGVDINKKALTNALDKCLLDDNEYNSYKEVVKEQKNLFKVDRSLQGVFDDGFEDWIIYEEEEECTHKLS</sequence>
<dbReference type="Gene3D" id="3.30.1220.10">
    <property type="entry name" value="CobW-like, C-terminal domain"/>
    <property type="match status" value="1"/>
</dbReference>
<dbReference type="InParanoid" id="A5DJ28"/>
<dbReference type="SMART" id="SM00833">
    <property type="entry name" value="CobW_C"/>
    <property type="match status" value="1"/>
</dbReference>
<dbReference type="eggNOG" id="KOG2743">
    <property type="taxonomic scope" value="Eukaryota"/>
</dbReference>
<evidence type="ECO:0000256" key="4">
    <source>
        <dbReference type="ARBA" id="ARBA00034320"/>
    </source>
</evidence>
<dbReference type="OrthoDB" id="272672at2759"/>
<dbReference type="AlphaFoldDB" id="A5DJ28"/>
<keyword evidence="3" id="KW-0143">Chaperone</keyword>
<dbReference type="PANTHER" id="PTHR43603:SF1">
    <property type="entry name" value="ZINC-REGULATED GTPASE METALLOPROTEIN ACTIVATOR 1"/>
    <property type="match status" value="1"/>
</dbReference>
<feature type="compositionally biased region" description="Acidic residues" evidence="6">
    <location>
        <begin position="334"/>
        <end position="366"/>
    </location>
</feature>
<evidence type="ECO:0000256" key="3">
    <source>
        <dbReference type="ARBA" id="ARBA00023186"/>
    </source>
</evidence>
<dbReference type="InterPro" id="IPR003495">
    <property type="entry name" value="CobW/HypB/UreG_nucleotide-bd"/>
</dbReference>
<protein>
    <recommendedName>
        <fullName evidence="7">CobW C-terminal domain-containing protein</fullName>
    </recommendedName>
</protein>
<dbReference type="InterPro" id="IPR051927">
    <property type="entry name" value="Zn_Chap_cDPG_Synth"/>
</dbReference>
<dbReference type="HOGENOM" id="CLU_017452_2_1_1"/>
<gene>
    <name evidence="8" type="ORF">PGUG_03279</name>
</gene>
<feature type="domain" description="CobW C-terminal" evidence="7">
    <location>
        <begin position="292"/>
        <end position="469"/>
    </location>
</feature>
<keyword evidence="1" id="KW-0547">Nucleotide-binding</keyword>
<dbReference type="SUPFAM" id="SSF90002">
    <property type="entry name" value="Hypothetical protein YjiA, C-terminal domain"/>
    <property type="match status" value="1"/>
</dbReference>
<dbReference type="EMBL" id="CH408158">
    <property type="protein sequence ID" value="EDK39181.1"/>
    <property type="molecule type" value="Genomic_DNA"/>
</dbReference>
<keyword evidence="2" id="KW-0378">Hydrolase</keyword>
<comment type="catalytic activity">
    <reaction evidence="5">
        <text>GTP + H2O = GDP + phosphate + H(+)</text>
        <dbReference type="Rhea" id="RHEA:19669"/>
        <dbReference type="ChEBI" id="CHEBI:15377"/>
        <dbReference type="ChEBI" id="CHEBI:15378"/>
        <dbReference type="ChEBI" id="CHEBI:37565"/>
        <dbReference type="ChEBI" id="CHEBI:43474"/>
        <dbReference type="ChEBI" id="CHEBI:58189"/>
    </reaction>
    <physiologicalReaction direction="left-to-right" evidence="5">
        <dbReference type="Rhea" id="RHEA:19670"/>
    </physiologicalReaction>
</comment>
<accession>A5DJ28</accession>
<evidence type="ECO:0000256" key="1">
    <source>
        <dbReference type="ARBA" id="ARBA00022741"/>
    </source>
</evidence>
<evidence type="ECO:0000256" key="2">
    <source>
        <dbReference type="ARBA" id="ARBA00022801"/>
    </source>
</evidence>
<evidence type="ECO:0000256" key="5">
    <source>
        <dbReference type="ARBA" id="ARBA00049117"/>
    </source>
</evidence>
<dbReference type="Gene3D" id="3.40.50.300">
    <property type="entry name" value="P-loop containing nucleotide triphosphate hydrolases"/>
    <property type="match status" value="1"/>
</dbReference>
<dbReference type="RefSeq" id="XP_001483898.1">
    <property type="nucleotide sequence ID" value="XM_001483848.1"/>
</dbReference>